<comment type="caution">
    <text evidence="2">The sequence shown here is derived from an EMBL/GenBank/DDBJ whole genome shotgun (WGS) entry which is preliminary data.</text>
</comment>
<dbReference type="SUPFAM" id="SSF51445">
    <property type="entry name" value="(Trans)glycosidases"/>
    <property type="match status" value="1"/>
</dbReference>
<keyword evidence="1" id="KW-0812">Transmembrane</keyword>
<dbReference type="Gene3D" id="3.20.20.80">
    <property type="entry name" value="Glycosidases"/>
    <property type="match status" value="1"/>
</dbReference>
<feature type="transmembrane region" description="Helical" evidence="1">
    <location>
        <begin position="470"/>
        <end position="487"/>
    </location>
</feature>
<name>A0A7V2B1W6_RHOMR</name>
<gene>
    <name evidence="2" type="ORF">ENO59_09725</name>
</gene>
<feature type="transmembrane region" description="Helical" evidence="1">
    <location>
        <begin position="408"/>
        <end position="430"/>
    </location>
</feature>
<proteinExistence type="predicted"/>
<dbReference type="InterPro" id="IPR017853">
    <property type="entry name" value="GH"/>
</dbReference>
<keyword evidence="1" id="KW-0472">Membrane</keyword>
<keyword evidence="1" id="KW-1133">Transmembrane helix</keyword>
<organism evidence="2">
    <name type="scientific">Rhodothermus marinus</name>
    <name type="common">Rhodothermus obamensis</name>
    <dbReference type="NCBI Taxonomy" id="29549"/>
    <lineage>
        <taxon>Bacteria</taxon>
        <taxon>Pseudomonadati</taxon>
        <taxon>Rhodothermota</taxon>
        <taxon>Rhodothermia</taxon>
        <taxon>Rhodothermales</taxon>
        <taxon>Rhodothermaceae</taxon>
        <taxon>Rhodothermus</taxon>
    </lineage>
</organism>
<evidence type="ECO:0000256" key="1">
    <source>
        <dbReference type="SAM" id="Phobius"/>
    </source>
</evidence>
<feature type="transmembrane region" description="Helical" evidence="1">
    <location>
        <begin position="508"/>
        <end position="529"/>
    </location>
</feature>
<protein>
    <submittedName>
        <fullName evidence="2">Uncharacterized protein</fullName>
    </submittedName>
</protein>
<dbReference type="EMBL" id="DSGB01000006">
    <property type="protein sequence ID" value="HER96777.1"/>
    <property type="molecule type" value="Genomic_DNA"/>
</dbReference>
<feature type="transmembrane region" description="Helical" evidence="1">
    <location>
        <begin position="442"/>
        <end position="464"/>
    </location>
</feature>
<dbReference type="AlphaFoldDB" id="A0A7V2B1W6"/>
<reference evidence="2" key="1">
    <citation type="journal article" date="2020" name="mSystems">
        <title>Genome- and Community-Level Interaction Insights into Carbon Utilization and Element Cycling Functions of Hydrothermarchaeota in Hydrothermal Sediment.</title>
        <authorList>
            <person name="Zhou Z."/>
            <person name="Liu Y."/>
            <person name="Xu W."/>
            <person name="Pan J."/>
            <person name="Luo Z.H."/>
            <person name="Li M."/>
        </authorList>
    </citation>
    <scope>NUCLEOTIDE SEQUENCE [LARGE SCALE GENOMIC DNA]</scope>
    <source>
        <strain evidence="2">SpSt-143</strain>
    </source>
</reference>
<accession>A0A7V2B1W6</accession>
<sequence>MRCLWGYWCIGWWILGSAAYAQVWGIVWRPAQDTFQAFVDWQGVRQLGAQAVQVEGGAVPTFVLDMADSLGLAVYVSLPVEALAARRLLRLLPQVRRQLWTLLEQLGGHPSLRAIGLAQGVDTTDPEACAYFETLAAEVRRYRADLDVYYETVFIEADRCGHAVDWVLLDARDAEDPLLLLRRWKQAHPRVPVGIGKLGIWVRADTLRGLRVPHSPEAQARYFEQHLRRLQGWIEGPVFVYRWRDASRQRPALHHDQPYWEPYGLHAREGTPRPARDVVQGFFTGRQGVFAFAMGHSPKSPWPWEVMLAWLPIVLLAVNRRVSLLWRLQSRRYFWAHGFYIEAVQWGRDLPVGAVLSFGLAQSVALGVSLALSVPMLRQSRAVAWLVGLLPLDVQETVLFVLQYPALLLGLTLCGTAIGVGLWSLGLALLSRWGRRIGYVQALTIALMPRWVLLALLMGALGLLDTASPAAGTALLGLWVLCEGWSLQRTLRDAGQVVEGRLWMRLALVLLHPGFWLFAVMAGSAGWGLHSGDTYFFWHLLAAEF</sequence>
<evidence type="ECO:0000313" key="2">
    <source>
        <dbReference type="EMBL" id="HER96777.1"/>
    </source>
</evidence>